<dbReference type="SUPFAM" id="SSF46955">
    <property type="entry name" value="Putative DNA-binding domain"/>
    <property type="match status" value="1"/>
</dbReference>
<dbReference type="RefSeq" id="WP_162672154.1">
    <property type="nucleotide sequence ID" value="NZ_LR593886.1"/>
</dbReference>
<evidence type="ECO:0000313" key="3">
    <source>
        <dbReference type="Proteomes" id="UP000464178"/>
    </source>
</evidence>
<evidence type="ECO:0000259" key="1">
    <source>
        <dbReference type="Pfam" id="PF12728"/>
    </source>
</evidence>
<feature type="domain" description="Helix-turn-helix" evidence="1">
    <location>
        <begin position="4"/>
        <end position="50"/>
    </location>
</feature>
<name>A0A6P2DEM7_9BACT</name>
<evidence type="ECO:0000313" key="2">
    <source>
        <dbReference type="EMBL" id="VTS00378.1"/>
    </source>
</evidence>
<dbReference type="KEGG" id="gms:SOIL9_82040"/>
<dbReference type="AlphaFoldDB" id="A0A6P2DEM7"/>
<organism evidence="2 3">
    <name type="scientific">Gemmata massiliana</name>
    <dbReference type="NCBI Taxonomy" id="1210884"/>
    <lineage>
        <taxon>Bacteria</taxon>
        <taxon>Pseudomonadati</taxon>
        <taxon>Planctomycetota</taxon>
        <taxon>Planctomycetia</taxon>
        <taxon>Gemmatales</taxon>
        <taxon>Gemmataceae</taxon>
        <taxon>Gemmata</taxon>
    </lineage>
</organism>
<sequence length="83" mass="9194">MLIVKQAAERACVSEGLIRQWIREGTLPHFRLGAKGKRGKIVIAVEDLDGVLAAFKVIKAEPEPRKAPAPQKLPSAFRHLRIT</sequence>
<gene>
    <name evidence="2" type="ORF">SOIL9_82040</name>
</gene>
<proteinExistence type="predicted"/>
<dbReference type="Proteomes" id="UP000464178">
    <property type="component" value="Chromosome"/>
</dbReference>
<keyword evidence="3" id="KW-1185">Reference proteome</keyword>
<accession>A0A6P2DEM7</accession>
<dbReference type="EMBL" id="LR593886">
    <property type="protein sequence ID" value="VTS00378.1"/>
    <property type="molecule type" value="Genomic_DNA"/>
</dbReference>
<dbReference type="Pfam" id="PF12728">
    <property type="entry name" value="HTH_17"/>
    <property type="match status" value="1"/>
</dbReference>
<protein>
    <submittedName>
        <fullName evidence="2">: HTH_17</fullName>
    </submittedName>
</protein>
<dbReference type="InterPro" id="IPR041657">
    <property type="entry name" value="HTH_17"/>
</dbReference>
<dbReference type="InterPro" id="IPR009061">
    <property type="entry name" value="DNA-bd_dom_put_sf"/>
</dbReference>
<reference evidence="2 3" key="1">
    <citation type="submission" date="2019-05" db="EMBL/GenBank/DDBJ databases">
        <authorList>
            <consortium name="Science for Life Laboratories"/>
        </authorList>
    </citation>
    <scope>NUCLEOTIDE SEQUENCE [LARGE SCALE GENOMIC DNA]</scope>
    <source>
        <strain evidence="2">Soil9</strain>
    </source>
</reference>